<proteinExistence type="predicted"/>
<name>A0ACC1P0G7_9HYPO</name>
<gene>
    <name evidence="1" type="ORF">NQ176_g115</name>
</gene>
<evidence type="ECO:0000313" key="2">
    <source>
        <dbReference type="Proteomes" id="UP001143910"/>
    </source>
</evidence>
<dbReference type="Proteomes" id="UP001143910">
    <property type="component" value="Unassembled WGS sequence"/>
</dbReference>
<keyword evidence="2" id="KW-1185">Reference proteome</keyword>
<comment type="caution">
    <text evidence="1">The sequence shown here is derived from an EMBL/GenBank/DDBJ whole genome shotgun (WGS) entry which is preliminary data.</text>
</comment>
<sequence length="359" mass="38299">MSDATSQLKTTPGRHRQRQNGRVAAQKAYASENDVASFEVGHYHQAPQTPSKGFSGLPAPGSQSSAQASSKQRNKNRGIKGKPLQVSPGTQLQDGSTPTGRRASMKSSIPAAAFAGATFHASPAPSALPMPSFHSKPSNETPGRNNYPVNDARYSPSTDNESAALYSSSAPRANESPLDFMFRAHRQEKERQFASPRFENDDSSFFRRRLDNSRQTSTPQTAPPSLRYNTGGIDRTELDGTPAFEIGPAFSTPYHERIQAARVSRSSAPSLPSTTQDHSTARSDSSTDDATAALKKFLFGGGKQGIKPPLASAAAAPPAAETSHQPAGLANSASYGRGDNIQAMENDLRRILKLDSPSS</sequence>
<accession>A0ACC1P0G7</accession>
<evidence type="ECO:0000313" key="1">
    <source>
        <dbReference type="EMBL" id="KAJ2984221.1"/>
    </source>
</evidence>
<protein>
    <submittedName>
        <fullName evidence="1">Uncharacterized protein</fullName>
    </submittedName>
</protein>
<reference evidence="1" key="1">
    <citation type="submission" date="2022-08" db="EMBL/GenBank/DDBJ databases">
        <title>Genome Sequence of Lecanicillium fungicola.</title>
        <authorList>
            <person name="Buettner E."/>
        </authorList>
    </citation>
    <scope>NUCLEOTIDE SEQUENCE</scope>
    <source>
        <strain evidence="1">Babe33</strain>
    </source>
</reference>
<dbReference type="EMBL" id="JANJQO010000004">
    <property type="protein sequence ID" value="KAJ2984221.1"/>
    <property type="molecule type" value="Genomic_DNA"/>
</dbReference>
<organism evidence="1 2">
    <name type="scientific">Zarea fungicola</name>
    <dbReference type="NCBI Taxonomy" id="93591"/>
    <lineage>
        <taxon>Eukaryota</taxon>
        <taxon>Fungi</taxon>
        <taxon>Dikarya</taxon>
        <taxon>Ascomycota</taxon>
        <taxon>Pezizomycotina</taxon>
        <taxon>Sordariomycetes</taxon>
        <taxon>Hypocreomycetidae</taxon>
        <taxon>Hypocreales</taxon>
        <taxon>Cordycipitaceae</taxon>
        <taxon>Zarea</taxon>
    </lineage>
</organism>